<name>A0A916NYA0_9BACL</name>
<protein>
    <submittedName>
        <fullName evidence="1">Uncharacterized protein</fullName>
    </submittedName>
</protein>
<dbReference type="Proteomes" id="UP000693672">
    <property type="component" value="Unassembled WGS sequence"/>
</dbReference>
<accession>A0A916NYA0</accession>
<evidence type="ECO:0000313" key="2">
    <source>
        <dbReference type="Proteomes" id="UP000693672"/>
    </source>
</evidence>
<dbReference type="AlphaFoldDB" id="A0A916NYA0"/>
<sequence length="73" mass="8549">MFSLLHYHGPLSLNVLVPRDYRHCTGTVYPEIQRVEQAYLGFIPVTEFLKLIENDTGDRSISIWHHQNIKVKL</sequence>
<dbReference type="EMBL" id="CAJVAS010000023">
    <property type="protein sequence ID" value="CAG7642244.1"/>
    <property type="molecule type" value="Genomic_DNA"/>
</dbReference>
<organism evidence="1 2">
    <name type="scientific">Paenibacillus solanacearum</name>
    <dbReference type="NCBI Taxonomy" id="2048548"/>
    <lineage>
        <taxon>Bacteria</taxon>
        <taxon>Bacillati</taxon>
        <taxon>Bacillota</taxon>
        <taxon>Bacilli</taxon>
        <taxon>Bacillales</taxon>
        <taxon>Paenibacillaceae</taxon>
        <taxon>Paenibacillus</taxon>
    </lineage>
</organism>
<gene>
    <name evidence="1" type="ORF">PAESOLCIP111_04315</name>
</gene>
<reference evidence="1" key="1">
    <citation type="submission" date="2021-06" db="EMBL/GenBank/DDBJ databases">
        <authorList>
            <person name="Criscuolo A."/>
        </authorList>
    </citation>
    <scope>NUCLEOTIDE SEQUENCE</scope>
    <source>
        <strain evidence="1">CIP111600</strain>
    </source>
</reference>
<proteinExistence type="predicted"/>
<evidence type="ECO:0000313" key="1">
    <source>
        <dbReference type="EMBL" id="CAG7642244.1"/>
    </source>
</evidence>
<comment type="caution">
    <text evidence="1">The sequence shown here is derived from an EMBL/GenBank/DDBJ whole genome shotgun (WGS) entry which is preliminary data.</text>
</comment>
<keyword evidence="2" id="KW-1185">Reference proteome</keyword>